<dbReference type="EC" id="1.17.1.8" evidence="10 13"/>
<evidence type="ECO:0000256" key="5">
    <source>
        <dbReference type="ARBA" id="ARBA00022915"/>
    </source>
</evidence>
<dbReference type="PANTHER" id="PTHR20836:SF0">
    <property type="entry name" value="4-HYDROXY-TETRAHYDRODIPICOLINATE REDUCTASE 1, CHLOROPLASTIC-RELATED"/>
    <property type="match status" value="1"/>
</dbReference>
<keyword evidence="17" id="KW-1185">Reference proteome</keyword>
<reference evidence="16 17" key="2">
    <citation type="journal article" date="2011" name="J. Bacteriol.">
        <title>Genome Sequence of Kosmotoga olearia Strain TBF 19.5.1, a Thermophilic Bacterium with a Wide Growth Temperature Range, Isolated from the Troll B Oil Platform in the North Sea.</title>
        <authorList>
            <person name="Swithers K.S."/>
            <person name="Dipippo J.L."/>
            <person name="Bruce D.C."/>
            <person name="Detter C."/>
            <person name="Tapia R."/>
            <person name="Han S."/>
            <person name="Goodwin L.A."/>
            <person name="Han J."/>
            <person name="Woyke T."/>
            <person name="Pitluck S."/>
            <person name="Pennacchio L."/>
            <person name="Nolan M."/>
            <person name="Mikhailova N."/>
            <person name="Land M.L."/>
            <person name="Nesbo C.L."/>
            <person name="Gogarten J.P."/>
            <person name="Noll K.M."/>
        </authorList>
    </citation>
    <scope>NUCLEOTIDE SEQUENCE [LARGE SCALE GENOMIC DNA]</scope>
    <source>
        <strain evidence="17">ATCC BAA-1733 / DSM 21960 / TBF 19.5.1</strain>
    </source>
</reference>
<accession>C5CHX8</accession>
<evidence type="ECO:0000256" key="2">
    <source>
        <dbReference type="ARBA" id="ARBA00022490"/>
    </source>
</evidence>
<dbReference type="InterPro" id="IPR023940">
    <property type="entry name" value="DHDPR_bac"/>
</dbReference>
<feature type="domain" description="Dihydrodipicolinate reductase C-terminal" evidence="15">
    <location>
        <begin position="99"/>
        <end position="209"/>
    </location>
</feature>
<dbReference type="AlphaFoldDB" id="C5CHX8"/>
<dbReference type="SUPFAM" id="SSF55347">
    <property type="entry name" value="Glyceraldehyde-3-phosphate dehydrogenase-like, C-terminal domain"/>
    <property type="match status" value="1"/>
</dbReference>
<evidence type="ECO:0000259" key="15">
    <source>
        <dbReference type="Pfam" id="PF05173"/>
    </source>
</evidence>
<comment type="caution">
    <text evidence="13">Lacks conserved residue(s) required for the propagation of feature annotation.</text>
</comment>
<dbReference type="Proteomes" id="UP000002382">
    <property type="component" value="Chromosome"/>
</dbReference>
<organism evidence="16 17">
    <name type="scientific">Kosmotoga olearia (strain ATCC BAA-1733 / DSM 21960 / TBF 19.5.1)</name>
    <dbReference type="NCBI Taxonomy" id="521045"/>
    <lineage>
        <taxon>Bacteria</taxon>
        <taxon>Thermotogati</taxon>
        <taxon>Thermotogota</taxon>
        <taxon>Thermotogae</taxon>
        <taxon>Kosmotogales</taxon>
        <taxon>Kosmotogaceae</taxon>
        <taxon>Kosmotoga</taxon>
    </lineage>
</organism>
<dbReference type="Pfam" id="PF01113">
    <property type="entry name" value="DapB_N"/>
    <property type="match status" value="1"/>
</dbReference>
<dbReference type="SUPFAM" id="SSF51735">
    <property type="entry name" value="NAD(P)-binding Rossmann-fold domains"/>
    <property type="match status" value="1"/>
</dbReference>
<feature type="binding site" evidence="13">
    <location>
        <begin position="69"/>
        <end position="71"/>
    </location>
    <ligand>
        <name>NAD(+)</name>
        <dbReference type="ChEBI" id="CHEBI:57540"/>
    </ligand>
</feature>
<dbReference type="GO" id="GO:0016726">
    <property type="term" value="F:oxidoreductase activity, acting on CH or CH2 groups, NAD or NADP as acceptor"/>
    <property type="evidence" value="ECO:0007669"/>
    <property type="project" value="UniProtKB-UniRule"/>
</dbReference>
<comment type="function">
    <text evidence="13">Catalyzes the conversion of 4-hydroxy-tetrahydrodipicolinate (HTPA) to tetrahydrodipicolinate.</text>
</comment>
<evidence type="ECO:0000256" key="7">
    <source>
        <dbReference type="ARBA" id="ARBA00023027"/>
    </source>
</evidence>
<name>C5CHX8_KOSOT</name>
<dbReference type="InterPro" id="IPR036291">
    <property type="entry name" value="NAD(P)-bd_dom_sf"/>
</dbReference>
<dbReference type="GO" id="GO:0005829">
    <property type="term" value="C:cytosol"/>
    <property type="evidence" value="ECO:0007669"/>
    <property type="project" value="TreeGrafter"/>
</dbReference>
<dbReference type="PROSITE" id="PS01298">
    <property type="entry name" value="DAPB"/>
    <property type="match status" value="1"/>
</dbReference>
<feature type="active site" description="Proton donor" evidence="13">
    <location>
        <position position="129"/>
    </location>
</feature>
<evidence type="ECO:0000256" key="8">
    <source>
        <dbReference type="ARBA" id="ARBA00023154"/>
    </source>
</evidence>
<comment type="pathway">
    <text evidence="9 13">Amino-acid biosynthesis; L-lysine biosynthesis via DAP pathway; (S)-tetrahydrodipicolinate from L-aspartate: step 4/4.</text>
</comment>
<evidence type="ECO:0000313" key="17">
    <source>
        <dbReference type="Proteomes" id="UP000002382"/>
    </source>
</evidence>
<dbReference type="STRING" id="521045.Kole_0105"/>
<feature type="domain" description="Dihydrodipicolinate reductase N-terminal" evidence="14">
    <location>
        <begin position="8"/>
        <end position="96"/>
    </location>
</feature>
<dbReference type="GO" id="GO:0050661">
    <property type="term" value="F:NADP binding"/>
    <property type="evidence" value="ECO:0007669"/>
    <property type="project" value="UniProtKB-UniRule"/>
</dbReference>
<dbReference type="InterPro" id="IPR022664">
    <property type="entry name" value="DapB_N_CS"/>
</dbReference>
<feature type="binding site" evidence="13">
    <location>
        <begin position="7"/>
        <end position="12"/>
    </location>
    <ligand>
        <name>NAD(+)</name>
        <dbReference type="ChEBI" id="CHEBI:57540"/>
    </ligand>
</feature>
<protein>
    <recommendedName>
        <fullName evidence="10 13">4-hydroxy-tetrahydrodipicolinate reductase</fullName>
        <shortName evidence="13">HTPA reductase</shortName>
        <ecNumber evidence="10 13">1.17.1.8</ecNumber>
    </recommendedName>
</protein>
<comment type="subcellular location">
    <subcellularLocation>
        <location evidence="13">Cytoplasm</location>
    </subcellularLocation>
</comment>
<evidence type="ECO:0000256" key="3">
    <source>
        <dbReference type="ARBA" id="ARBA00022605"/>
    </source>
</evidence>
<feature type="binding site" evidence="13">
    <location>
        <position position="39"/>
    </location>
    <ligand>
        <name>NADP(+)</name>
        <dbReference type="ChEBI" id="CHEBI:58349"/>
    </ligand>
</feature>
<feature type="binding site" evidence="13">
    <location>
        <begin position="93"/>
        <end position="96"/>
    </location>
    <ligand>
        <name>NAD(+)</name>
        <dbReference type="ChEBI" id="CHEBI:57540"/>
    </ligand>
</feature>
<feature type="binding site" evidence="13">
    <location>
        <begin position="135"/>
        <end position="136"/>
    </location>
    <ligand>
        <name>(S)-2,3,4,5-tetrahydrodipicolinate</name>
        <dbReference type="ChEBI" id="CHEBI:16845"/>
    </ligand>
</feature>
<comment type="caution">
    <text evidence="13">Was originally thought to be a dihydrodipicolinate reductase (DHDPR), catalyzing the conversion of dihydrodipicolinate to tetrahydrodipicolinate. However, it was shown in E.coli that the substrate of the enzymatic reaction is not dihydrodipicolinate (DHDP) but in fact (2S,4S)-4-hydroxy-2,3,4,5-tetrahydrodipicolinic acid (HTPA), the product released by the DapA-catalyzed reaction.</text>
</comment>
<proteinExistence type="inferred from homology"/>
<keyword evidence="5 13" id="KW-0220">Diaminopimelate biosynthesis</keyword>
<keyword evidence="6 13" id="KW-0560">Oxidoreductase</keyword>
<comment type="catalytic activity">
    <reaction evidence="11 13">
        <text>(S)-2,3,4,5-tetrahydrodipicolinate + NADP(+) + H2O = (2S,4S)-4-hydroxy-2,3,4,5-tetrahydrodipicolinate + NADPH + H(+)</text>
        <dbReference type="Rhea" id="RHEA:35331"/>
        <dbReference type="ChEBI" id="CHEBI:15377"/>
        <dbReference type="ChEBI" id="CHEBI:15378"/>
        <dbReference type="ChEBI" id="CHEBI:16845"/>
        <dbReference type="ChEBI" id="CHEBI:57783"/>
        <dbReference type="ChEBI" id="CHEBI:58349"/>
        <dbReference type="ChEBI" id="CHEBI:67139"/>
        <dbReference type="EC" id="1.17.1.8"/>
    </reaction>
</comment>
<evidence type="ECO:0000256" key="4">
    <source>
        <dbReference type="ARBA" id="ARBA00022857"/>
    </source>
</evidence>
<dbReference type="EMBL" id="CP001634">
    <property type="protein sequence ID" value="ACR78833.1"/>
    <property type="molecule type" value="Genomic_DNA"/>
</dbReference>
<evidence type="ECO:0000256" key="11">
    <source>
        <dbReference type="ARBA" id="ARBA00049080"/>
    </source>
</evidence>
<dbReference type="GO" id="GO:0008839">
    <property type="term" value="F:4-hydroxy-tetrahydrodipicolinate reductase"/>
    <property type="evidence" value="ECO:0007669"/>
    <property type="project" value="UniProtKB-EC"/>
</dbReference>
<evidence type="ECO:0000256" key="12">
    <source>
        <dbReference type="ARBA" id="ARBA00049396"/>
    </source>
</evidence>
<evidence type="ECO:0000256" key="13">
    <source>
        <dbReference type="HAMAP-Rule" id="MF_00102"/>
    </source>
</evidence>
<evidence type="ECO:0000256" key="10">
    <source>
        <dbReference type="ARBA" id="ARBA00038983"/>
    </source>
</evidence>
<dbReference type="HOGENOM" id="CLU_047479_1_1_0"/>
<dbReference type="KEGG" id="kol:Kole_0105"/>
<dbReference type="HAMAP" id="MF_00102">
    <property type="entry name" value="DapB"/>
    <property type="match status" value="1"/>
</dbReference>
<dbReference type="CDD" id="cd02274">
    <property type="entry name" value="DHDPR_N"/>
    <property type="match status" value="1"/>
</dbReference>
<dbReference type="RefSeq" id="WP_012744621.1">
    <property type="nucleotide sequence ID" value="NC_012785.1"/>
</dbReference>
<feature type="active site" description="Proton donor/acceptor" evidence="13">
    <location>
        <position position="125"/>
    </location>
</feature>
<dbReference type="InterPro" id="IPR000846">
    <property type="entry name" value="DapB_N"/>
</dbReference>
<evidence type="ECO:0000313" key="16">
    <source>
        <dbReference type="EMBL" id="ACR78833.1"/>
    </source>
</evidence>
<comment type="catalytic activity">
    <reaction evidence="12 13">
        <text>(S)-2,3,4,5-tetrahydrodipicolinate + NAD(+) + H2O = (2S,4S)-4-hydroxy-2,3,4,5-tetrahydrodipicolinate + NADH + H(+)</text>
        <dbReference type="Rhea" id="RHEA:35323"/>
        <dbReference type="ChEBI" id="CHEBI:15377"/>
        <dbReference type="ChEBI" id="CHEBI:15378"/>
        <dbReference type="ChEBI" id="CHEBI:16845"/>
        <dbReference type="ChEBI" id="CHEBI:57540"/>
        <dbReference type="ChEBI" id="CHEBI:57945"/>
        <dbReference type="ChEBI" id="CHEBI:67139"/>
        <dbReference type="EC" id="1.17.1.8"/>
    </reaction>
</comment>
<feature type="binding site" evidence="13">
    <location>
        <position position="126"/>
    </location>
    <ligand>
        <name>(S)-2,3,4,5-tetrahydrodipicolinate</name>
        <dbReference type="ChEBI" id="CHEBI:16845"/>
    </ligand>
</feature>
<dbReference type="eggNOG" id="COG0289">
    <property type="taxonomic scope" value="Bacteria"/>
</dbReference>
<reference evidence="16 17" key="1">
    <citation type="submission" date="2009-06" db="EMBL/GenBank/DDBJ databases">
        <title>Complete sequence of Thermotogales bacterium TBF 19.5.1.</title>
        <authorList>
            <consortium name="US DOE Joint Genome Institute"/>
            <person name="Lucas S."/>
            <person name="Copeland A."/>
            <person name="Lapidus A."/>
            <person name="Glavina del Rio T."/>
            <person name="Tice H."/>
            <person name="Bruce D."/>
            <person name="Goodwin L."/>
            <person name="Pitluck S."/>
            <person name="Chertkov O."/>
            <person name="Brettin T."/>
            <person name="Detter J.C."/>
            <person name="Han C."/>
            <person name="Schmutz J."/>
            <person name="Larimer F."/>
            <person name="Land M."/>
            <person name="Hauser L."/>
            <person name="Kyrpides N."/>
            <person name="Ovchinnikova G."/>
            <person name="Noll K."/>
        </authorList>
    </citation>
    <scope>NUCLEOTIDE SEQUENCE [LARGE SCALE GENOMIC DNA]</scope>
    <source>
        <strain evidence="17">ATCC BAA-1733 / DSM 21960 / TBF 19.5.1</strain>
    </source>
</reference>
<dbReference type="PIRSF" id="PIRSF000161">
    <property type="entry name" value="DHPR"/>
    <property type="match status" value="1"/>
</dbReference>
<evidence type="ECO:0000256" key="9">
    <source>
        <dbReference type="ARBA" id="ARBA00037922"/>
    </source>
</evidence>
<evidence type="ECO:0000259" key="14">
    <source>
        <dbReference type="Pfam" id="PF01113"/>
    </source>
</evidence>
<evidence type="ECO:0000256" key="6">
    <source>
        <dbReference type="ARBA" id="ARBA00023002"/>
    </source>
</evidence>
<sequence length="211" mass="23787">MNYGLIGHTGQMGKAIQEVMTDSRLVYTRDENGRNLIKRPEVIIDFSNRSALSETIKDCREFKCGLVIGTTALTEADFELLHKLAEEVPVVQSYNFSPGINLLKLILRQFSPYMKNWDVEIVEKHHNRKKDAPSGTAIMLQKELGREAKIHSLREGGIPGDHSIIFANDGEVLELSHRAISRKVFAIGAKEAANFVLKKEKGFFSYEEVIL</sequence>
<dbReference type="UniPathway" id="UPA00034">
    <property type="reaction ID" value="UER00018"/>
</dbReference>
<dbReference type="Gene3D" id="3.30.360.10">
    <property type="entry name" value="Dihydrodipicolinate Reductase, domain 2"/>
    <property type="match status" value="1"/>
</dbReference>
<dbReference type="InterPro" id="IPR022663">
    <property type="entry name" value="DapB_C"/>
</dbReference>
<dbReference type="Pfam" id="PF05173">
    <property type="entry name" value="DapB_C"/>
    <property type="match status" value="1"/>
</dbReference>
<evidence type="ECO:0000256" key="1">
    <source>
        <dbReference type="ARBA" id="ARBA00006642"/>
    </source>
</evidence>
<keyword evidence="7 13" id="KW-0520">NAD</keyword>
<dbReference type="PANTHER" id="PTHR20836">
    <property type="entry name" value="DIHYDRODIPICOLINATE REDUCTASE"/>
    <property type="match status" value="1"/>
</dbReference>
<dbReference type="GO" id="GO:0019877">
    <property type="term" value="P:diaminopimelate biosynthetic process"/>
    <property type="evidence" value="ECO:0007669"/>
    <property type="project" value="UniProtKB-UniRule"/>
</dbReference>
<dbReference type="GO" id="GO:0051287">
    <property type="term" value="F:NAD binding"/>
    <property type="evidence" value="ECO:0007669"/>
    <property type="project" value="UniProtKB-UniRule"/>
</dbReference>
<keyword evidence="3 13" id="KW-0028">Amino-acid biosynthesis</keyword>
<dbReference type="Gene3D" id="3.40.50.720">
    <property type="entry name" value="NAD(P)-binding Rossmann-like Domain"/>
    <property type="match status" value="1"/>
</dbReference>
<keyword evidence="2 13" id="KW-0963">Cytoplasm</keyword>
<keyword evidence="8 13" id="KW-0457">Lysine biosynthesis</keyword>
<comment type="similarity">
    <text evidence="1 13">Belongs to the DapB family.</text>
</comment>
<gene>
    <name evidence="13" type="primary">dapB</name>
    <name evidence="16" type="ordered locus">Kole_0105</name>
</gene>
<keyword evidence="4 13" id="KW-0521">NADP</keyword>
<comment type="subunit">
    <text evidence="13">Homotetramer.</text>
</comment>
<dbReference type="OrthoDB" id="9790352at2"/>
<dbReference type="GO" id="GO:0009089">
    <property type="term" value="P:lysine biosynthetic process via diaminopimelate"/>
    <property type="evidence" value="ECO:0007669"/>
    <property type="project" value="UniProtKB-UniRule"/>
</dbReference>